<keyword evidence="2" id="KW-1185">Reference proteome</keyword>
<gene>
    <name evidence="1" type="ORF">M9189_11195</name>
</gene>
<reference evidence="1" key="1">
    <citation type="submission" date="2022-05" db="EMBL/GenBank/DDBJ databases">
        <authorList>
            <person name="Sun X."/>
        </authorList>
    </citation>
    <scope>NUCLEOTIDE SEQUENCE</scope>
    <source>
        <strain evidence="1">Ai-910</strain>
    </source>
</reference>
<evidence type="ECO:0008006" key="3">
    <source>
        <dbReference type="Google" id="ProtNLM"/>
    </source>
</evidence>
<evidence type="ECO:0000313" key="1">
    <source>
        <dbReference type="EMBL" id="URW79420.1"/>
    </source>
</evidence>
<dbReference type="KEGG" id="alkq:M9189_11195"/>
<dbReference type="AlphaFoldDB" id="A0A9J6ZNF3"/>
<dbReference type="RefSeq" id="WP_250723292.1">
    <property type="nucleotide sequence ID" value="NZ_CP098400.1"/>
</dbReference>
<dbReference type="EMBL" id="CP098400">
    <property type="protein sequence ID" value="URW79420.1"/>
    <property type="molecule type" value="Genomic_DNA"/>
</dbReference>
<reference evidence="1" key="2">
    <citation type="submission" date="2022-06" db="EMBL/GenBank/DDBJ databases">
        <title>Xiashengella guii gen. nov. sp. nov., a bacterium isolated form anaerobic digestion tank.</title>
        <authorList>
            <person name="Huang H."/>
        </authorList>
    </citation>
    <scope>NUCLEOTIDE SEQUENCE</scope>
    <source>
        <strain evidence="1">Ai-910</strain>
    </source>
</reference>
<dbReference type="InterPro" id="IPR013783">
    <property type="entry name" value="Ig-like_fold"/>
</dbReference>
<protein>
    <recommendedName>
        <fullName evidence="3">IPT/TIG domain-containing protein</fullName>
    </recommendedName>
</protein>
<organism evidence="1 2">
    <name type="scientific">Xiashengella succiniciproducens</name>
    <dbReference type="NCBI Taxonomy" id="2949635"/>
    <lineage>
        <taxon>Bacteria</taxon>
        <taxon>Pseudomonadati</taxon>
        <taxon>Bacteroidota</taxon>
        <taxon>Bacteroidia</taxon>
        <taxon>Marinilabiliales</taxon>
        <taxon>Marinilabiliaceae</taxon>
        <taxon>Xiashengella</taxon>
    </lineage>
</organism>
<accession>A0A9J6ZNF3</accession>
<name>A0A9J6ZNF3_9BACT</name>
<dbReference type="Gene3D" id="2.60.40.10">
    <property type="entry name" value="Immunoglobulins"/>
    <property type="match status" value="2"/>
</dbReference>
<proteinExistence type="predicted"/>
<evidence type="ECO:0000313" key="2">
    <source>
        <dbReference type="Proteomes" id="UP001056426"/>
    </source>
</evidence>
<dbReference type="Proteomes" id="UP001056426">
    <property type="component" value="Chromosome"/>
</dbReference>
<sequence length="658" mass="69292">MIVLNTPEGKITTKTPIGFSEPISISGMTPLAIKAGAVLTIEGDYLNTVEEVIFADGIHVLKADFESQTRAKIEVKVPITAQSGKVIVSDGADLLSDGEEIPVWVYSEEELAVTLPSFAEHSPETPKAGNTMSISGADLDLVASVRFVDAEVVEFEVAEDAKSLTLEVPATAKDGAASLVAYSGLEVALGDLAFVKPSAVIEEMKEAYGVGEVLVLSGSDLDLVTKAAFTNGEETEVSATQDGKINLTVTEAAQSGLITLMLANGATVTVDGFETLKPVAEFPADATPLDELDVVSTLGNRVKTVLFGDLEAVATAGGSGFLVTVPLAAETGDVTLVMDNGETVAAGSIVINAYTFAAISEFAEESTTIGNLLECSVVNGESLTNVLLNGVETPYLLVGTVLYVAVGVNVGDNVITLVSDETNVDYTISVVAAGEVETILYNTPVDLTAWGTNYELNVDFSGAPEDAVVRIRYTKTNDAPQFKAFNGHWELEYDGSDDGHAADVAAADYIDLPLSMFPYSDWGYSIILQGDGMIVSSISWVKDYSAPKAIWEGSFDNAGWAGNQDLAYGAFDWSTVKAGQTLYFTFTVNEGKDWACISLRHGEGWGNLPTPETAQFDFGPGDTSLAYTLTQADVDDLVANGGLVVTGDALTLTKIALK</sequence>